<evidence type="ECO:0000256" key="1">
    <source>
        <dbReference type="ARBA" id="ARBA00009986"/>
    </source>
</evidence>
<dbReference type="FunFam" id="3.40.605.10:FF:000007">
    <property type="entry name" value="NAD/NADP-dependent betaine aldehyde dehydrogenase"/>
    <property type="match status" value="1"/>
</dbReference>
<dbReference type="InterPro" id="IPR016162">
    <property type="entry name" value="Ald_DH_N"/>
</dbReference>
<comment type="caution">
    <text evidence="4">The sequence shown here is derived from an EMBL/GenBank/DDBJ whole genome shotgun (WGS) entry which is preliminary data.</text>
</comment>
<dbReference type="InterPro" id="IPR015590">
    <property type="entry name" value="Aldehyde_DH_dom"/>
</dbReference>
<dbReference type="SUPFAM" id="SSF53720">
    <property type="entry name" value="ALDH-like"/>
    <property type="match status" value="1"/>
</dbReference>
<dbReference type="Pfam" id="PF00171">
    <property type="entry name" value="Aldedh"/>
    <property type="match status" value="1"/>
</dbReference>
<evidence type="ECO:0000313" key="5">
    <source>
        <dbReference type="Proteomes" id="UP000589626"/>
    </source>
</evidence>
<dbReference type="PANTHER" id="PTHR43353">
    <property type="entry name" value="SUCCINATE-SEMIALDEHYDE DEHYDROGENASE, MITOCHONDRIAL"/>
    <property type="match status" value="1"/>
</dbReference>
<dbReference type="PANTHER" id="PTHR43353:SF5">
    <property type="entry name" value="SUCCINATE-SEMIALDEHYDE DEHYDROGENASE, MITOCHONDRIAL"/>
    <property type="match status" value="1"/>
</dbReference>
<dbReference type="GO" id="GO:0004777">
    <property type="term" value="F:succinate-semialdehyde dehydrogenase (NAD+) activity"/>
    <property type="evidence" value="ECO:0007669"/>
    <property type="project" value="TreeGrafter"/>
</dbReference>
<dbReference type="InterPro" id="IPR016163">
    <property type="entry name" value="Ald_DH_C"/>
</dbReference>
<evidence type="ECO:0000313" key="4">
    <source>
        <dbReference type="EMBL" id="MBB3044525.1"/>
    </source>
</evidence>
<reference evidence="4 5" key="1">
    <citation type="submission" date="2020-08" db="EMBL/GenBank/DDBJ databases">
        <title>Sequencing the genomes of 1000 actinobacteria strains.</title>
        <authorList>
            <person name="Klenk H.-P."/>
        </authorList>
    </citation>
    <scope>NUCLEOTIDE SEQUENCE [LARGE SCALE GENOMIC DNA]</scope>
    <source>
        <strain evidence="4 5">DSM 105498</strain>
    </source>
</reference>
<dbReference type="Gene3D" id="3.40.605.10">
    <property type="entry name" value="Aldehyde Dehydrogenase, Chain A, domain 1"/>
    <property type="match status" value="1"/>
</dbReference>
<keyword evidence="5" id="KW-1185">Reference proteome</keyword>
<evidence type="ECO:0000259" key="3">
    <source>
        <dbReference type="Pfam" id="PF00171"/>
    </source>
</evidence>
<dbReference type="Gene3D" id="3.40.309.10">
    <property type="entry name" value="Aldehyde Dehydrogenase, Chain A, domain 2"/>
    <property type="match status" value="1"/>
</dbReference>
<accession>A0A7W4Z493</accession>
<keyword evidence="2" id="KW-0560">Oxidoreductase</keyword>
<dbReference type="PROSITE" id="PS00070">
    <property type="entry name" value="ALDEHYDE_DEHYDR_CYS"/>
    <property type="match status" value="1"/>
</dbReference>
<dbReference type="EMBL" id="JACHWR010000003">
    <property type="protein sequence ID" value="MBB3044525.1"/>
    <property type="molecule type" value="Genomic_DNA"/>
</dbReference>
<name>A0A7W4Z493_9ACTN</name>
<sequence>MTAQRVFSEQRRLVIDGAETDGVDKLVTRVVDPATGELAGTTAYAGAGDVDKAVEAAHRAQPDWASAGPDARARVLHRAADLVRERVDEIAWALTLEQGKPVPDSRKEILFGAEVLDYYAEEGKRLHGEVRTSAAPDVRSVVSWAPVGIVGAIVPWNYPVDLYCWKIGPALAAGNAMIVKPPHETPFAVGLLVRCLLDAGLPAGVLNDLPGGIEAGQRLAAHPDVDMITATASTATGQALMRTAADTMKRVSLELGGQCPFVVLDDAELELAAQAAFRRSFSNAGQICIAVNRVLVAESVADDFVAAVAELADSVRLGHGLDDGVLYGPATNAGVLARAADHVEDAVRLGAKVVAGGSVDRSEGLAGGHFYRPTVIDGVPLGARVMSEETFGPVLGIHRYAEGEDPVRLANATRYGLAAYVYGRDLERAWSVADRIEAGGVGVNINDVSELQAPFGGWKLSGFGRELGPEGLRGFSQQRHVRLRLRASL</sequence>
<protein>
    <submittedName>
        <fullName evidence="4">Acyl-CoA reductase-like NAD-dependent aldehyde dehydrogenase</fullName>
    </submittedName>
</protein>
<dbReference type="RefSeq" id="WP_221200093.1">
    <property type="nucleotide sequence ID" value="NZ_JACHWR010000003.1"/>
</dbReference>
<dbReference type="InterPro" id="IPR016161">
    <property type="entry name" value="Ald_DH/histidinol_DH"/>
</dbReference>
<organism evidence="4 5">
    <name type="scientific">Nocardioides soli</name>
    <dbReference type="NCBI Taxonomy" id="1036020"/>
    <lineage>
        <taxon>Bacteria</taxon>
        <taxon>Bacillati</taxon>
        <taxon>Actinomycetota</taxon>
        <taxon>Actinomycetes</taxon>
        <taxon>Propionibacteriales</taxon>
        <taxon>Nocardioidaceae</taxon>
        <taxon>Nocardioides</taxon>
    </lineage>
</organism>
<proteinExistence type="inferred from homology"/>
<gene>
    <name evidence="4" type="ORF">FHU40_004362</name>
</gene>
<dbReference type="InterPro" id="IPR016160">
    <property type="entry name" value="Ald_DH_CS_CYS"/>
</dbReference>
<comment type="similarity">
    <text evidence="1">Belongs to the aldehyde dehydrogenase family.</text>
</comment>
<dbReference type="GO" id="GO:0009450">
    <property type="term" value="P:gamma-aminobutyric acid catabolic process"/>
    <property type="evidence" value="ECO:0007669"/>
    <property type="project" value="TreeGrafter"/>
</dbReference>
<evidence type="ECO:0000256" key="2">
    <source>
        <dbReference type="ARBA" id="ARBA00023002"/>
    </source>
</evidence>
<feature type="domain" description="Aldehyde dehydrogenase" evidence="3">
    <location>
        <begin position="28"/>
        <end position="481"/>
    </location>
</feature>
<dbReference type="InterPro" id="IPR050740">
    <property type="entry name" value="Aldehyde_DH_Superfamily"/>
</dbReference>
<dbReference type="Proteomes" id="UP000589626">
    <property type="component" value="Unassembled WGS sequence"/>
</dbReference>
<dbReference type="AlphaFoldDB" id="A0A7W4Z493"/>